<feature type="domain" description="AB hydrolase-1" evidence="1">
    <location>
        <begin position="28"/>
        <end position="156"/>
    </location>
</feature>
<accession>A0ABT8Y8X4</accession>
<proteinExistence type="predicted"/>
<dbReference type="EMBL" id="JAUOTP010000004">
    <property type="protein sequence ID" value="MDO6414781.1"/>
    <property type="molecule type" value="Genomic_DNA"/>
</dbReference>
<dbReference type="Gene3D" id="3.40.50.1820">
    <property type="entry name" value="alpha/beta hydrolase"/>
    <property type="match status" value="1"/>
</dbReference>
<gene>
    <name evidence="2" type="ORF">Q4F19_10360</name>
</gene>
<dbReference type="Pfam" id="PF00561">
    <property type="entry name" value="Abhydrolase_1"/>
    <property type="match status" value="1"/>
</dbReference>
<evidence type="ECO:0000259" key="1">
    <source>
        <dbReference type="Pfam" id="PF00561"/>
    </source>
</evidence>
<organism evidence="2 3">
    <name type="scientific">Sphingomonas natans</name>
    <dbReference type="NCBI Taxonomy" id="3063330"/>
    <lineage>
        <taxon>Bacteria</taxon>
        <taxon>Pseudomonadati</taxon>
        <taxon>Pseudomonadota</taxon>
        <taxon>Alphaproteobacteria</taxon>
        <taxon>Sphingomonadales</taxon>
        <taxon>Sphingomonadaceae</taxon>
        <taxon>Sphingomonas</taxon>
    </lineage>
</organism>
<dbReference type="InterPro" id="IPR050266">
    <property type="entry name" value="AB_hydrolase_sf"/>
</dbReference>
<reference evidence="2" key="1">
    <citation type="submission" date="2023-07" db="EMBL/GenBank/DDBJ databases">
        <authorList>
            <person name="Kim M."/>
        </authorList>
    </citation>
    <scope>NUCLEOTIDE SEQUENCE</scope>
    <source>
        <strain evidence="2">BIUV-7</strain>
    </source>
</reference>
<comment type="caution">
    <text evidence="2">The sequence shown here is derived from an EMBL/GenBank/DDBJ whole genome shotgun (WGS) entry which is preliminary data.</text>
</comment>
<dbReference type="Proteomes" id="UP001169764">
    <property type="component" value="Unassembled WGS sequence"/>
</dbReference>
<keyword evidence="3" id="KW-1185">Reference proteome</keyword>
<dbReference type="PRINTS" id="PR00111">
    <property type="entry name" value="ABHYDROLASE"/>
</dbReference>
<protein>
    <submittedName>
        <fullName evidence="2">Alpha/beta hydrolase</fullName>
    </submittedName>
</protein>
<keyword evidence="2" id="KW-0378">Hydrolase</keyword>
<evidence type="ECO:0000313" key="2">
    <source>
        <dbReference type="EMBL" id="MDO6414781.1"/>
    </source>
</evidence>
<dbReference type="GO" id="GO:0016787">
    <property type="term" value="F:hydrolase activity"/>
    <property type="evidence" value="ECO:0007669"/>
    <property type="project" value="UniProtKB-KW"/>
</dbReference>
<dbReference type="SUPFAM" id="SSF53474">
    <property type="entry name" value="alpha/beta-Hydrolases"/>
    <property type="match status" value="1"/>
</dbReference>
<name>A0ABT8Y8X4_9SPHN</name>
<dbReference type="PANTHER" id="PTHR43798">
    <property type="entry name" value="MONOACYLGLYCEROL LIPASE"/>
    <property type="match status" value="1"/>
</dbReference>
<dbReference type="InterPro" id="IPR029058">
    <property type="entry name" value="AB_hydrolase_fold"/>
</dbReference>
<dbReference type="InterPro" id="IPR000073">
    <property type="entry name" value="AB_hydrolase_1"/>
</dbReference>
<sequence>MTGPPVSRTFRSQRLDLHYVDWGGAHLPPLILLHGGNDHCRSWDPLARALSDRFRVIAPDLRGHGDSGWSSDSHYSITAHVFDLLALYEALGLESAPIVAHSFGGFVALRFAGLYPAAVTRLVLLDSASRFDGEAERLAVPVEQRIVTFFEKIRRAGRASPRPYASIGEAAARMQVTNPSLSDDLARHLAEHGSRLGEDGMRRWKFDPSARVRTPVDISPEERRRLRWQVAARVLILDGAQSCGAPGRQPLDFPDASRIVVADAGHWVQHDQPAAVLAAVRDFLAAD</sequence>
<dbReference type="PRINTS" id="PR00412">
    <property type="entry name" value="EPOXHYDRLASE"/>
</dbReference>
<evidence type="ECO:0000313" key="3">
    <source>
        <dbReference type="Proteomes" id="UP001169764"/>
    </source>
</evidence>
<dbReference type="PANTHER" id="PTHR43798:SF33">
    <property type="entry name" value="HYDROLASE, PUTATIVE (AFU_ORTHOLOGUE AFUA_2G14860)-RELATED"/>
    <property type="match status" value="1"/>
</dbReference>
<dbReference type="InterPro" id="IPR000639">
    <property type="entry name" value="Epox_hydrolase-like"/>
</dbReference>